<dbReference type="PANTHER" id="PTHR46254">
    <property type="entry name" value="PROTEIN GVQW1-RELATED"/>
    <property type="match status" value="1"/>
</dbReference>
<reference evidence="1 2" key="1">
    <citation type="submission" date="2008-02" db="EMBL/GenBank/DDBJ databases">
        <title>A 6x draft sequence assembly of the Pongo pygmaeus abelii genome.</title>
        <authorList>
            <person name="Wilson R.K."/>
            <person name="Mardis E."/>
        </authorList>
    </citation>
    <scope>NUCLEOTIDE SEQUENCE [LARGE SCALE GENOMIC DNA]</scope>
</reference>
<dbReference type="Ensembl" id="ENSPPYT00000057371.1">
    <property type="protein sequence ID" value="ENSPPYP00000045106.1"/>
    <property type="gene ID" value="ENSPPYG00000034871.1"/>
</dbReference>
<keyword evidence="2" id="KW-1185">Reference proteome</keyword>
<accession>A0A8I5UVA5</accession>
<protein>
    <submittedName>
        <fullName evidence="1">Uncharacterized protein</fullName>
    </submittedName>
</protein>
<dbReference type="GeneTree" id="ENSGT00940000161627"/>
<proteinExistence type="predicted"/>
<dbReference type="AlphaFoldDB" id="A0A8I5UVA5"/>
<evidence type="ECO:0000313" key="2">
    <source>
        <dbReference type="Proteomes" id="UP000001595"/>
    </source>
</evidence>
<dbReference type="Proteomes" id="UP000001595">
    <property type="component" value="Chromosome 12"/>
</dbReference>
<name>A0A8I5UVA5_PONAB</name>
<reference evidence="1" key="2">
    <citation type="submission" date="2025-08" db="UniProtKB">
        <authorList>
            <consortium name="Ensembl"/>
        </authorList>
    </citation>
    <scope>IDENTIFICATION</scope>
</reference>
<organism evidence="1 2">
    <name type="scientific">Pongo abelii</name>
    <name type="common">Sumatran orangutan</name>
    <name type="synonym">Pongo pygmaeus abelii</name>
    <dbReference type="NCBI Taxonomy" id="9601"/>
    <lineage>
        <taxon>Eukaryota</taxon>
        <taxon>Metazoa</taxon>
        <taxon>Chordata</taxon>
        <taxon>Craniata</taxon>
        <taxon>Vertebrata</taxon>
        <taxon>Euteleostomi</taxon>
        <taxon>Mammalia</taxon>
        <taxon>Eutheria</taxon>
        <taxon>Euarchontoglires</taxon>
        <taxon>Primates</taxon>
        <taxon>Haplorrhini</taxon>
        <taxon>Catarrhini</taxon>
        <taxon>Hominidae</taxon>
        <taxon>Pongo</taxon>
    </lineage>
</organism>
<dbReference type="PANTHER" id="PTHR46254:SF11">
    <property type="entry name" value="SECRETED PROTEIN"/>
    <property type="match status" value="1"/>
</dbReference>
<dbReference type="OMA" id="MMESHSV"/>
<sequence>MQWRHLSSLQPPSPRFKRFSCLGLLSSWDYRHVPPCSTDFCIFRRDGVSPYWPGWSRTPDLK</sequence>
<reference evidence="1" key="3">
    <citation type="submission" date="2025-09" db="UniProtKB">
        <authorList>
            <consortium name="Ensembl"/>
        </authorList>
    </citation>
    <scope>IDENTIFICATION</scope>
</reference>
<evidence type="ECO:0000313" key="1">
    <source>
        <dbReference type="Ensembl" id="ENSPPYP00000045106.1"/>
    </source>
</evidence>